<dbReference type="Gene3D" id="2.40.50.140">
    <property type="entry name" value="Nucleic acid-binding proteins"/>
    <property type="match status" value="1"/>
</dbReference>
<dbReference type="Pfam" id="PF00383">
    <property type="entry name" value="dCMP_cyt_deam_1"/>
    <property type="match status" value="1"/>
</dbReference>
<dbReference type="InterPro" id="IPR016193">
    <property type="entry name" value="Cytidine_deaminase-like"/>
</dbReference>
<dbReference type="PANTHER" id="PTHR11086">
    <property type="entry name" value="DEOXYCYTIDYLATE DEAMINASE-RELATED"/>
    <property type="match status" value="1"/>
</dbReference>
<evidence type="ECO:0000256" key="1">
    <source>
        <dbReference type="ARBA" id="ARBA00001947"/>
    </source>
</evidence>
<dbReference type="NCBIfam" id="NF041025">
    <property type="entry name" value="antiphage_deaminase"/>
    <property type="match status" value="1"/>
</dbReference>
<dbReference type="Gene3D" id="3.40.140.10">
    <property type="entry name" value="Cytidine Deaminase, domain 2"/>
    <property type="match status" value="1"/>
</dbReference>
<dbReference type="PANTHER" id="PTHR11086:SF18">
    <property type="entry name" value="DEOXYCYTIDYLATE DEAMINASE"/>
    <property type="match status" value="1"/>
</dbReference>
<dbReference type="PROSITE" id="PS51747">
    <property type="entry name" value="CYT_DCMP_DEAMINASES_2"/>
    <property type="match status" value="1"/>
</dbReference>
<dbReference type="InterPro" id="IPR015517">
    <property type="entry name" value="dCMP_deaminase-rel"/>
</dbReference>
<dbReference type="GO" id="GO:0005737">
    <property type="term" value="C:cytoplasm"/>
    <property type="evidence" value="ECO:0007669"/>
    <property type="project" value="TreeGrafter"/>
</dbReference>
<dbReference type="InterPro" id="IPR002125">
    <property type="entry name" value="CMP_dCMP_dom"/>
</dbReference>
<accession>A0A486XBR3</accession>
<evidence type="ECO:0000256" key="3">
    <source>
        <dbReference type="ARBA" id="ARBA00022723"/>
    </source>
</evidence>
<dbReference type="SUPFAM" id="SSF53927">
    <property type="entry name" value="Cytidine deaminase-like"/>
    <property type="match status" value="1"/>
</dbReference>
<dbReference type="EMBL" id="CAAHDN010000013">
    <property type="protein sequence ID" value="VGM95824.1"/>
    <property type="molecule type" value="Genomic_DNA"/>
</dbReference>
<keyword evidence="4" id="KW-0378">Hydrolase</keyword>
<name>A0A486XBR3_9PAST</name>
<comment type="similarity">
    <text evidence="2">Belongs to the cytidine and deoxycytidylate deaminase family.</text>
</comment>
<evidence type="ECO:0000256" key="4">
    <source>
        <dbReference type="ARBA" id="ARBA00022801"/>
    </source>
</evidence>
<dbReference type="InterPro" id="IPR035105">
    <property type="entry name" value="Deoxycytidylate_deaminase_dom"/>
</dbReference>
<dbReference type="InterPro" id="IPR012340">
    <property type="entry name" value="NA-bd_OB-fold"/>
</dbReference>
<protein>
    <submittedName>
        <fullName evidence="7">ComE operon protein 2</fullName>
    </submittedName>
</protein>
<dbReference type="GO" id="GO:0004132">
    <property type="term" value="F:dCMP deaminase activity"/>
    <property type="evidence" value="ECO:0007669"/>
    <property type="project" value="TreeGrafter"/>
</dbReference>
<dbReference type="AlphaFoldDB" id="A0A486XBR3"/>
<proteinExistence type="inferred from homology"/>
<dbReference type="PROSITE" id="PS00903">
    <property type="entry name" value="CYT_DCMP_DEAMINASES_1"/>
    <property type="match status" value="1"/>
</dbReference>
<gene>
    <name evidence="7" type="ORF">NCTC4101_01225</name>
</gene>
<organism evidence="7">
    <name type="scientific">uncultured Avibacterium sp</name>
    <dbReference type="NCBI Taxonomy" id="1936169"/>
    <lineage>
        <taxon>Bacteria</taxon>
        <taxon>Pseudomonadati</taxon>
        <taxon>Pseudomonadota</taxon>
        <taxon>Gammaproteobacteria</taxon>
        <taxon>Pasteurellales</taxon>
        <taxon>Pasteurellaceae</taxon>
        <taxon>Avibacterium</taxon>
        <taxon>environmental samples</taxon>
    </lineage>
</organism>
<feature type="domain" description="CMP/dCMP-type deaminase" evidence="6">
    <location>
        <begin position="304"/>
        <end position="486"/>
    </location>
</feature>
<comment type="cofactor">
    <cofactor evidence="1">
        <name>Zn(2+)</name>
        <dbReference type="ChEBI" id="CHEBI:29105"/>
    </cofactor>
</comment>
<dbReference type="CDD" id="cd01286">
    <property type="entry name" value="deoxycytidylate_deaminase"/>
    <property type="match status" value="1"/>
</dbReference>
<evidence type="ECO:0000313" key="7">
    <source>
        <dbReference type="EMBL" id="VGM95824.1"/>
    </source>
</evidence>
<evidence type="ECO:0000256" key="2">
    <source>
        <dbReference type="ARBA" id="ARBA00006576"/>
    </source>
</evidence>
<dbReference type="GO" id="GO:0008270">
    <property type="term" value="F:zinc ion binding"/>
    <property type="evidence" value="ECO:0007669"/>
    <property type="project" value="InterPro"/>
</dbReference>
<dbReference type="Gene3D" id="3.40.50.300">
    <property type="entry name" value="P-loop containing nucleotide triphosphate hydrolases"/>
    <property type="match status" value="1"/>
</dbReference>
<evidence type="ECO:0000259" key="6">
    <source>
        <dbReference type="PROSITE" id="PS51747"/>
    </source>
</evidence>
<dbReference type="InterPro" id="IPR027417">
    <property type="entry name" value="P-loop_NTPase"/>
</dbReference>
<reference evidence="7" key="1">
    <citation type="submission" date="2019-03" db="EMBL/GenBank/DDBJ databases">
        <authorList>
            <consortium name="Pathogen Informatics"/>
        </authorList>
    </citation>
    <scope>NUCLEOTIDE SEQUENCE</scope>
    <source>
        <strain evidence="7">Unknown</strain>
    </source>
</reference>
<evidence type="ECO:0000256" key="5">
    <source>
        <dbReference type="ARBA" id="ARBA00022833"/>
    </source>
</evidence>
<keyword evidence="5" id="KW-0862">Zinc</keyword>
<keyword evidence="3" id="KW-0479">Metal-binding</keyword>
<sequence length="576" mass="66177">MQKGSIIFINQDTKFGRLKSEDGKEYPFHKNNLIDPSVWDALSSGDKVTFKLEKSRHQKDYANNVDILEKPEEDNHIFNVEASDNYLLPETKIDDSELIIGIVSSVGTPSDRIITPLKDRLTGFGYSVDEIRVSRFLHEPAAGIKEDERISHFIKEGDSFREKSNNNSILAIASAVKIKELRSQKEKNEEKRNKNAYIINSLKHPDEVELLRKIYGDGFYLFGIHSDKRSRKEYLVQDKHCEPENADKLIEIDENENKKYGQKTRDTYHLSDFFLNLSDNEKQVKNTIQRFLELIFSDPYKTPTFDEYAMFMAFNSSVRSADLSRQVGAVISRNNQIISTGANDVPKFGGGLYWAEKDNNGEVKDQKLGRDYTRSVDQNKQSQKHIIENILKRVKDKALLEEDKLKELEFILKESEISDLTEFGRVVHAEMEAILSCSREGISTKEAILYCTTFPCHNCAKHIIASGINRVVYVEPYPKSKALEFHDDSIGLQTNLDNQKPTDKVIFEPFIGVGPRRFLDLFSMSLGAGTKLRRKDKDGAIIERDKTKNIRTPLLNKSYIELEEDAEKIWDAFKKY</sequence>
<dbReference type="InterPro" id="IPR016192">
    <property type="entry name" value="APOBEC/CMP_deaminase_Zn-bd"/>
</dbReference>